<reference evidence="2" key="1">
    <citation type="submission" date="2020-05" db="EMBL/GenBank/DDBJ databases">
        <authorList>
            <person name="Chiriac C."/>
            <person name="Salcher M."/>
            <person name="Ghai R."/>
            <person name="Kavagutti S V."/>
        </authorList>
    </citation>
    <scope>NUCLEOTIDE SEQUENCE</scope>
</reference>
<accession>A0A6J6CGE0</accession>
<sequence length="55" mass="6001">MAYSLVTQPSPLPTNQRGTPGVKDATHKTLVLPNSTRTDPSALSNQWRVNLIGRN</sequence>
<feature type="region of interest" description="Disordered" evidence="1">
    <location>
        <begin position="1"/>
        <end position="24"/>
    </location>
</feature>
<gene>
    <name evidence="2" type="ORF">UFOPK1508_00364</name>
</gene>
<dbReference type="AlphaFoldDB" id="A0A6J6CGE0"/>
<evidence type="ECO:0000313" key="2">
    <source>
        <dbReference type="EMBL" id="CAB4550235.1"/>
    </source>
</evidence>
<evidence type="ECO:0000256" key="1">
    <source>
        <dbReference type="SAM" id="MobiDB-lite"/>
    </source>
</evidence>
<protein>
    <submittedName>
        <fullName evidence="2">Unannotated protein</fullName>
    </submittedName>
</protein>
<feature type="compositionally biased region" description="Polar residues" evidence="1">
    <location>
        <begin position="1"/>
        <end position="18"/>
    </location>
</feature>
<name>A0A6J6CGE0_9ZZZZ</name>
<proteinExistence type="predicted"/>
<dbReference type="EMBL" id="CAEZSW010000026">
    <property type="protein sequence ID" value="CAB4550235.1"/>
    <property type="molecule type" value="Genomic_DNA"/>
</dbReference>
<organism evidence="2">
    <name type="scientific">freshwater metagenome</name>
    <dbReference type="NCBI Taxonomy" id="449393"/>
    <lineage>
        <taxon>unclassified sequences</taxon>
        <taxon>metagenomes</taxon>
        <taxon>ecological metagenomes</taxon>
    </lineage>
</organism>